<gene>
    <name evidence="1" type="ORF">SPARVUS_LOCUS7128599</name>
</gene>
<dbReference type="Proteomes" id="UP001162483">
    <property type="component" value="Unassembled WGS sequence"/>
</dbReference>
<sequence length="58" mass="6228">MVAVQGRVAIYKLPPRTLLVRAPWERAAPRSGAAVSSGHSGTPIIGRDLCMRSQSCDH</sequence>
<accession>A0ABN9DGS0</accession>
<dbReference type="EMBL" id="CATNWA010014339">
    <property type="protein sequence ID" value="CAI9570648.1"/>
    <property type="molecule type" value="Genomic_DNA"/>
</dbReference>
<protein>
    <submittedName>
        <fullName evidence="1">Uncharacterized protein</fullName>
    </submittedName>
</protein>
<evidence type="ECO:0000313" key="1">
    <source>
        <dbReference type="EMBL" id="CAI9570648.1"/>
    </source>
</evidence>
<comment type="caution">
    <text evidence="1">The sequence shown here is derived from an EMBL/GenBank/DDBJ whole genome shotgun (WGS) entry which is preliminary data.</text>
</comment>
<organism evidence="1 2">
    <name type="scientific">Staurois parvus</name>
    <dbReference type="NCBI Taxonomy" id="386267"/>
    <lineage>
        <taxon>Eukaryota</taxon>
        <taxon>Metazoa</taxon>
        <taxon>Chordata</taxon>
        <taxon>Craniata</taxon>
        <taxon>Vertebrata</taxon>
        <taxon>Euteleostomi</taxon>
        <taxon>Amphibia</taxon>
        <taxon>Batrachia</taxon>
        <taxon>Anura</taxon>
        <taxon>Neobatrachia</taxon>
        <taxon>Ranoidea</taxon>
        <taxon>Ranidae</taxon>
        <taxon>Staurois</taxon>
    </lineage>
</organism>
<proteinExistence type="predicted"/>
<name>A0ABN9DGS0_9NEOB</name>
<keyword evidence="2" id="KW-1185">Reference proteome</keyword>
<reference evidence="1" key="1">
    <citation type="submission" date="2023-05" db="EMBL/GenBank/DDBJ databases">
        <authorList>
            <person name="Stuckert A."/>
        </authorList>
    </citation>
    <scope>NUCLEOTIDE SEQUENCE</scope>
</reference>
<evidence type="ECO:0000313" key="2">
    <source>
        <dbReference type="Proteomes" id="UP001162483"/>
    </source>
</evidence>